<name>A0ABX6TM21_9SPHI</name>
<keyword evidence="2" id="KW-0238">DNA-binding</keyword>
<dbReference type="Pfam" id="PF13412">
    <property type="entry name" value="HTH_24"/>
    <property type="match status" value="1"/>
</dbReference>
<keyword evidence="3" id="KW-0804">Transcription</keyword>
<reference evidence="5 6" key="1">
    <citation type="submission" date="2020-09" db="EMBL/GenBank/DDBJ databases">
        <title>Pedobacter sp. SW-16 isolated from soil near Yeocheon.</title>
        <authorList>
            <person name="Im H.S."/>
            <person name="Joung Y."/>
            <person name="Lee S.-S."/>
        </authorList>
    </citation>
    <scope>NUCLEOTIDE SEQUENCE [LARGE SCALE GENOMIC DNA]</scope>
    <source>
        <strain evidence="5 6">SW-16</strain>
    </source>
</reference>
<dbReference type="Gene3D" id="3.30.70.920">
    <property type="match status" value="1"/>
</dbReference>
<keyword evidence="6" id="KW-1185">Reference proteome</keyword>
<dbReference type="CDD" id="cd00090">
    <property type="entry name" value="HTH_ARSR"/>
    <property type="match status" value="1"/>
</dbReference>
<evidence type="ECO:0000259" key="4">
    <source>
        <dbReference type="PROSITE" id="PS50956"/>
    </source>
</evidence>
<accession>A0ABX6TM21</accession>
<dbReference type="InterPro" id="IPR019888">
    <property type="entry name" value="Tscrpt_reg_AsnC-like"/>
</dbReference>
<dbReference type="Gene3D" id="1.10.10.10">
    <property type="entry name" value="Winged helix-like DNA-binding domain superfamily/Winged helix DNA-binding domain"/>
    <property type="match status" value="1"/>
</dbReference>
<evidence type="ECO:0000256" key="2">
    <source>
        <dbReference type="ARBA" id="ARBA00023125"/>
    </source>
</evidence>
<dbReference type="SMART" id="SM00344">
    <property type="entry name" value="HTH_ASNC"/>
    <property type="match status" value="1"/>
</dbReference>
<dbReference type="PANTHER" id="PTHR30154:SF53">
    <property type="entry name" value="HTH-TYPE TRANSCRIPTIONAL REGULATOR LRPC"/>
    <property type="match status" value="1"/>
</dbReference>
<dbReference type="PANTHER" id="PTHR30154">
    <property type="entry name" value="LEUCINE-RESPONSIVE REGULATORY PROTEIN"/>
    <property type="match status" value="1"/>
</dbReference>
<evidence type="ECO:0000313" key="5">
    <source>
        <dbReference type="EMBL" id="QNR85945.1"/>
    </source>
</evidence>
<dbReference type="InterPro" id="IPR036388">
    <property type="entry name" value="WH-like_DNA-bd_sf"/>
</dbReference>
<dbReference type="InterPro" id="IPR000485">
    <property type="entry name" value="AsnC-type_HTH_dom"/>
</dbReference>
<dbReference type="InterPro" id="IPR011008">
    <property type="entry name" value="Dimeric_a/b-barrel"/>
</dbReference>
<dbReference type="InterPro" id="IPR019887">
    <property type="entry name" value="Tscrpt_reg_AsnC/Lrp_C"/>
</dbReference>
<protein>
    <submittedName>
        <fullName evidence="5">Lrp/AsnC family transcriptional regulator</fullName>
    </submittedName>
</protein>
<dbReference type="PRINTS" id="PR00033">
    <property type="entry name" value="HTHASNC"/>
</dbReference>
<proteinExistence type="predicted"/>
<dbReference type="InterPro" id="IPR019885">
    <property type="entry name" value="Tscrpt_reg_HTH_AsnC-type_CS"/>
</dbReference>
<evidence type="ECO:0000256" key="1">
    <source>
        <dbReference type="ARBA" id="ARBA00023015"/>
    </source>
</evidence>
<feature type="domain" description="HTH asnC-type" evidence="4">
    <location>
        <begin position="3"/>
        <end position="64"/>
    </location>
</feature>
<dbReference type="InterPro" id="IPR036390">
    <property type="entry name" value="WH_DNA-bd_sf"/>
</dbReference>
<dbReference type="Proteomes" id="UP000516439">
    <property type="component" value="Chromosome"/>
</dbReference>
<organism evidence="5 6">
    <name type="scientific">Pedobacter riviphilus</name>
    <dbReference type="NCBI Taxonomy" id="2766984"/>
    <lineage>
        <taxon>Bacteria</taxon>
        <taxon>Pseudomonadati</taxon>
        <taxon>Bacteroidota</taxon>
        <taxon>Sphingobacteriia</taxon>
        <taxon>Sphingobacteriales</taxon>
        <taxon>Sphingobacteriaceae</taxon>
        <taxon>Pedobacter</taxon>
    </lineage>
</organism>
<keyword evidence="1" id="KW-0805">Transcription regulation</keyword>
<dbReference type="InterPro" id="IPR011991">
    <property type="entry name" value="ArsR-like_HTH"/>
</dbReference>
<dbReference type="PROSITE" id="PS00519">
    <property type="entry name" value="HTH_ASNC_1"/>
    <property type="match status" value="1"/>
</dbReference>
<evidence type="ECO:0000313" key="6">
    <source>
        <dbReference type="Proteomes" id="UP000516439"/>
    </source>
</evidence>
<dbReference type="Pfam" id="PF01037">
    <property type="entry name" value="AsnC_trans_reg"/>
    <property type="match status" value="1"/>
</dbReference>
<dbReference type="SUPFAM" id="SSF46785">
    <property type="entry name" value="Winged helix' DNA-binding domain"/>
    <property type="match status" value="1"/>
</dbReference>
<dbReference type="SUPFAM" id="SSF54909">
    <property type="entry name" value="Dimeric alpha+beta barrel"/>
    <property type="match status" value="1"/>
</dbReference>
<evidence type="ECO:0000256" key="3">
    <source>
        <dbReference type="ARBA" id="ARBA00023163"/>
    </source>
</evidence>
<dbReference type="PROSITE" id="PS50956">
    <property type="entry name" value="HTH_ASNC_2"/>
    <property type="match status" value="1"/>
</dbReference>
<dbReference type="RefSeq" id="WP_167293810.1">
    <property type="nucleotide sequence ID" value="NZ_CP061171.1"/>
</dbReference>
<gene>
    <name evidence="5" type="ORF">H9N25_05745</name>
</gene>
<dbReference type="EMBL" id="CP061171">
    <property type="protein sequence ID" value="QNR85945.1"/>
    <property type="molecule type" value="Genomic_DNA"/>
</dbReference>
<sequence length="149" mass="16537">MQADELHHAILNELQLDARMSNAEIGRRVGLSAPAVAERIKRMQDEGIIKGFFTSIEFSKLNYLQKVLIAVKLPPVQVNVFLKEAKKIEGITNVVHTTGEYCFFVSMTLKSTEALNTALDRLGKLGATITFSVLSTPIEHKSINLPTKK</sequence>